<evidence type="ECO:0000256" key="2">
    <source>
        <dbReference type="SAM" id="SignalP"/>
    </source>
</evidence>
<evidence type="ECO:0000256" key="1">
    <source>
        <dbReference type="SAM" id="MobiDB-lite"/>
    </source>
</evidence>
<reference evidence="3 4" key="1">
    <citation type="submission" date="2016-10" db="EMBL/GenBank/DDBJ databases">
        <title>Evaluation of Human, Animal and Environmental Mycobacterium chelonae Isolates by Core Genome Phylogenomic Analysis, Targeted Gene Comparison, and Anti-microbial Susceptibility Patterns: A Tale of Mistaken Identities.</title>
        <authorList>
            <person name="Fogelson S.B."/>
            <person name="Camus A.C."/>
            <person name="Lorenz W."/>
            <person name="Vasireddy R."/>
            <person name="Vasireddy S."/>
            <person name="Smith T."/>
            <person name="Brown-Elliott B.A."/>
            <person name="Wallace R.J.Jr."/>
            <person name="Hasan N.A."/>
            <person name="Reischl U."/>
            <person name="Sanchez S."/>
        </authorList>
    </citation>
    <scope>NUCLEOTIDE SEQUENCE [LARGE SCALE GENOMIC DNA]</scope>
    <source>
        <strain evidence="3 4">42895</strain>
    </source>
</reference>
<dbReference type="RefSeq" id="WP_052399557.1">
    <property type="nucleotide sequence ID" value="NZ_CP058976.1"/>
</dbReference>
<feature type="compositionally biased region" description="Low complexity" evidence="1">
    <location>
        <begin position="95"/>
        <end position="115"/>
    </location>
</feature>
<dbReference type="Proteomes" id="UP000180113">
    <property type="component" value="Unassembled WGS sequence"/>
</dbReference>
<feature type="compositionally biased region" description="Low complexity" evidence="1">
    <location>
        <begin position="327"/>
        <end position="338"/>
    </location>
</feature>
<gene>
    <name evidence="3" type="ORF">BKG62_13345</name>
</gene>
<dbReference type="PANTHER" id="PTHR10151">
    <property type="entry name" value="ECTONUCLEOTIDE PYROPHOSPHATASE/PHOSPHODIESTERASE"/>
    <property type="match status" value="1"/>
</dbReference>
<comment type="caution">
    <text evidence="3">The sequence shown here is derived from an EMBL/GenBank/DDBJ whole genome shotgun (WGS) entry which is preliminary data.</text>
</comment>
<sequence length="757" mass="76816">MVDLGTLLLRTGAGALLITAGCLVGASAAQAAPSGDGAGAHGAESASGAKSSSGATSSGDSTAPAGTSTTDSVNTKPSKESQRSVTLRNPHDAADSSSTVGSGGSAAAQQKSGSAPRTNTLTSAKPSTAGATSTSREPHTDASQTTASEPAHEATAATKPVDGSKAPAQTLSGHDTTVGDPKALEAQLPRTKTAVPEALPSAAGASNTQTSQAGKRTSTRSAEPAVTTPLHTAADSELANKVTSTVSITRSAPTATLTDTVAPQHLTTVELPRRQSATAEAALAPIALAPQTSVSTAVAPALPAPVAPLAPPAPAPVPVPVNPPAPTGGTSSVTSTSVNTRKRGESAGDTVTQEPVNKVLVIGVDGTNMSKILDAQTPNFHELMQEGTTGVSSIAGHTTISADSWTTILTGVWDTKHGVTNNGITNDFTRFPSVYTQIERAKPELKTASIADWNVLEKIARGGIGADKVIRTPAIAGDDSESQLDAQTTANVAKSIQNDGPDFLFTHLDQVDHAGHLYGGGSQQYIDALERTDTNVGTIMDAVRARETATGEKWTVLVVTDHGHRPELGVGHGFQSPNETSTFVIARGPGFKPGQINPSFGIDDITPTALGLLGVPSLPDSDGTDLRSLADHASTPTNRTTAISDMVNANHYPDLLTRLRLGIRSVISLPAGPLLDGIVDGVNGVRQQLDAVGSSGVPVFSQLASATSWALGAFNQGLTVVTNTVVTVVNRLTGAGVVDAAPGDNDRSLPQQVLPAL</sequence>
<name>A0AB73LYQ0_MYCCH</name>
<feature type="region of interest" description="Disordered" evidence="1">
    <location>
        <begin position="318"/>
        <end position="352"/>
    </location>
</feature>
<dbReference type="InterPro" id="IPR002591">
    <property type="entry name" value="Phosphodiest/P_Trfase"/>
</dbReference>
<dbReference type="Gene3D" id="3.40.720.10">
    <property type="entry name" value="Alkaline Phosphatase, subunit A"/>
    <property type="match status" value="1"/>
</dbReference>
<accession>A0AB73LYQ0</accession>
<protein>
    <recommendedName>
        <fullName evidence="5">Type I phosphodiesterase/nucleotide pyrophosphatase</fullName>
    </recommendedName>
</protein>
<evidence type="ECO:0000313" key="4">
    <source>
        <dbReference type="Proteomes" id="UP000180113"/>
    </source>
</evidence>
<dbReference type="GO" id="GO:0016787">
    <property type="term" value="F:hydrolase activity"/>
    <property type="evidence" value="ECO:0007669"/>
    <property type="project" value="UniProtKB-ARBA"/>
</dbReference>
<dbReference type="InterPro" id="IPR017850">
    <property type="entry name" value="Alkaline_phosphatase_core_sf"/>
</dbReference>
<dbReference type="SUPFAM" id="SSF53649">
    <property type="entry name" value="Alkaline phosphatase-like"/>
    <property type="match status" value="1"/>
</dbReference>
<evidence type="ECO:0008006" key="5">
    <source>
        <dbReference type="Google" id="ProtNLM"/>
    </source>
</evidence>
<dbReference type="EMBL" id="MLHW01000009">
    <property type="protein sequence ID" value="OHT51819.1"/>
    <property type="molecule type" value="Genomic_DNA"/>
</dbReference>
<feature type="signal peptide" evidence="2">
    <location>
        <begin position="1"/>
        <end position="31"/>
    </location>
</feature>
<dbReference type="Pfam" id="PF01663">
    <property type="entry name" value="Phosphodiest"/>
    <property type="match status" value="1"/>
</dbReference>
<organism evidence="3 4">
    <name type="scientific">Mycobacteroides chelonae</name>
    <name type="common">Mycobacterium chelonae</name>
    <dbReference type="NCBI Taxonomy" id="1774"/>
    <lineage>
        <taxon>Bacteria</taxon>
        <taxon>Bacillati</taxon>
        <taxon>Actinomycetota</taxon>
        <taxon>Actinomycetes</taxon>
        <taxon>Mycobacteriales</taxon>
        <taxon>Mycobacteriaceae</taxon>
        <taxon>Mycobacteroides</taxon>
    </lineage>
</organism>
<dbReference type="PANTHER" id="PTHR10151:SF120">
    <property type="entry name" value="BIS(5'-ADENOSYL)-TRIPHOSPHATASE"/>
    <property type="match status" value="1"/>
</dbReference>
<keyword evidence="2" id="KW-0732">Signal</keyword>
<dbReference type="AlphaFoldDB" id="A0AB73LYQ0"/>
<feature type="chain" id="PRO_5044504576" description="Type I phosphodiesterase/nucleotide pyrophosphatase" evidence="2">
    <location>
        <begin position="32"/>
        <end position="757"/>
    </location>
</feature>
<proteinExistence type="predicted"/>
<evidence type="ECO:0000313" key="3">
    <source>
        <dbReference type="EMBL" id="OHT51819.1"/>
    </source>
</evidence>
<feature type="compositionally biased region" description="Polar residues" evidence="1">
    <location>
        <begin position="204"/>
        <end position="221"/>
    </location>
</feature>
<feature type="compositionally biased region" description="Low complexity" evidence="1">
    <location>
        <begin position="41"/>
        <end position="72"/>
    </location>
</feature>
<feature type="compositionally biased region" description="Polar residues" evidence="1">
    <location>
        <begin position="116"/>
        <end position="148"/>
    </location>
</feature>
<feature type="region of interest" description="Disordered" evidence="1">
    <location>
        <begin position="30"/>
        <end position="240"/>
    </location>
</feature>